<accession>A0ABQ9ZX86</accession>
<proteinExistence type="predicted"/>
<comment type="caution">
    <text evidence="1">The sequence shown here is derived from an EMBL/GenBank/DDBJ whole genome shotgun (WGS) entry which is preliminary data.</text>
</comment>
<evidence type="ECO:0000313" key="2">
    <source>
        <dbReference type="Proteomes" id="UP001234178"/>
    </source>
</evidence>
<sequence>MSSVGMGLADHSYAKLNREPLAVEMQTEKTAAPLWYSITNGKDKWIHPIQFIIHAQLHNANAVGVALHFKVLGAPMFA</sequence>
<dbReference type="Proteomes" id="UP001234178">
    <property type="component" value="Unassembled WGS sequence"/>
</dbReference>
<reference evidence="1 2" key="1">
    <citation type="journal article" date="2023" name="Nucleic Acids Res.">
        <title>The hologenome of Daphnia magna reveals possible DNA methylation and microbiome-mediated evolution of the host genome.</title>
        <authorList>
            <person name="Chaturvedi A."/>
            <person name="Li X."/>
            <person name="Dhandapani V."/>
            <person name="Marshall H."/>
            <person name="Kissane S."/>
            <person name="Cuenca-Cambronero M."/>
            <person name="Asole G."/>
            <person name="Calvet F."/>
            <person name="Ruiz-Romero M."/>
            <person name="Marangio P."/>
            <person name="Guigo R."/>
            <person name="Rago D."/>
            <person name="Mirbahai L."/>
            <person name="Eastwood N."/>
            <person name="Colbourne J.K."/>
            <person name="Zhou J."/>
            <person name="Mallon E."/>
            <person name="Orsini L."/>
        </authorList>
    </citation>
    <scope>NUCLEOTIDE SEQUENCE [LARGE SCALE GENOMIC DNA]</scope>
    <source>
        <strain evidence="1">LRV0_1</strain>
    </source>
</reference>
<organism evidence="1 2">
    <name type="scientific">Daphnia magna</name>
    <dbReference type="NCBI Taxonomy" id="35525"/>
    <lineage>
        <taxon>Eukaryota</taxon>
        <taxon>Metazoa</taxon>
        <taxon>Ecdysozoa</taxon>
        <taxon>Arthropoda</taxon>
        <taxon>Crustacea</taxon>
        <taxon>Branchiopoda</taxon>
        <taxon>Diplostraca</taxon>
        <taxon>Cladocera</taxon>
        <taxon>Anomopoda</taxon>
        <taxon>Daphniidae</taxon>
        <taxon>Daphnia</taxon>
    </lineage>
</organism>
<name>A0ABQ9ZX86_9CRUS</name>
<protein>
    <submittedName>
        <fullName evidence="1">Uncharacterized protein</fullName>
    </submittedName>
</protein>
<gene>
    <name evidence="1" type="ORF">OUZ56_032937</name>
</gene>
<evidence type="ECO:0000313" key="1">
    <source>
        <dbReference type="EMBL" id="KAK4017525.1"/>
    </source>
</evidence>
<keyword evidence="2" id="KW-1185">Reference proteome</keyword>
<dbReference type="EMBL" id="JAOYFB010000007">
    <property type="protein sequence ID" value="KAK4017525.1"/>
    <property type="molecule type" value="Genomic_DNA"/>
</dbReference>